<dbReference type="EMBL" id="SMMG02000003">
    <property type="protein sequence ID" value="KAA3479755.1"/>
    <property type="molecule type" value="Genomic_DNA"/>
</dbReference>
<evidence type="ECO:0000313" key="2">
    <source>
        <dbReference type="EMBL" id="KAA3479755.1"/>
    </source>
</evidence>
<dbReference type="Proteomes" id="UP000325315">
    <property type="component" value="Unassembled WGS sequence"/>
</dbReference>
<dbReference type="InterPro" id="IPR012337">
    <property type="entry name" value="RNaseH-like_sf"/>
</dbReference>
<dbReference type="Gene3D" id="3.30.420.10">
    <property type="entry name" value="Ribonuclease H-like superfamily/Ribonuclease H"/>
    <property type="match status" value="1"/>
</dbReference>
<keyword evidence="3" id="KW-1185">Reference proteome</keyword>
<feature type="domain" description="Reverse transcriptase Ty1/copia-type" evidence="1">
    <location>
        <begin position="396"/>
        <end position="466"/>
    </location>
</feature>
<name>A0A5B6WEX5_9ROSI</name>
<proteinExistence type="predicted"/>
<reference evidence="3" key="1">
    <citation type="journal article" date="2019" name="Plant Biotechnol. J.">
        <title>Genome sequencing of the Australian wild diploid species Gossypium australe highlights disease resistance and delayed gland morphogenesis.</title>
        <authorList>
            <person name="Cai Y."/>
            <person name="Cai X."/>
            <person name="Wang Q."/>
            <person name="Wang P."/>
            <person name="Zhang Y."/>
            <person name="Cai C."/>
            <person name="Xu Y."/>
            <person name="Wang K."/>
            <person name="Zhou Z."/>
            <person name="Wang C."/>
            <person name="Geng S."/>
            <person name="Li B."/>
            <person name="Dong Q."/>
            <person name="Hou Y."/>
            <person name="Wang H."/>
            <person name="Ai P."/>
            <person name="Liu Z."/>
            <person name="Yi F."/>
            <person name="Sun M."/>
            <person name="An G."/>
            <person name="Cheng J."/>
            <person name="Zhang Y."/>
            <person name="Shi Q."/>
            <person name="Xie Y."/>
            <person name="Shi X."/>
            <person name="Chang Y."/>
            <person name="Huang F."/>
            <person name="Chen Y."/>
            <person name="Hong S."/>
            <person name="Mi L."/>
            <person name="Sun Q."/>
            <person name="Zhang L."/>
            <person name="Zhou B."/>
            <person name="Peng R."/>
            <person name="Zhang X."/>
            <person name="Liu F."/>
        </authorList>
    </citation>
    <scope>NUCLEOTIDE SEQUENCE [LARGE SCALE GENOMIC DNA]</scope>
    <source>
        <strain evidence="3">cv. PA1801</strain>
    </source>
</reference>
<dbReference type="InterPro" id="IPR013103">
    <property type="entry name" value="RVT_2"/>
</dbReference>
<evidence type="ECO:0000259" key="1">
    <source>
        <dbReference type="Pfam" id="PF07727"/>
    </source>
</evidence>
<dbReference type="AlphaFoldDB" id="A0A5B6WEX5"/>
<dbReference type="PANTHER" id="PTHR45835">
    <property type="entry name" value="YALI0A06105P"/>
    <property type="match status" value="1"/>
</dbReference>
<protein>
    <submittedName>
        <fullName evidence="2">Integrase, catalytic core</fullName>
    </submittedName>
</protein>
<sequence>MMPEWKWDRVAMDFVSGLPLSLKKKDDIWVVDDHLTKLAHFILICIDFSFDRLAEFYISEIIKLHGVPVSIISDRDPSEKKIHGVDLVRETEEKVKVIHDSLKVASDRQKPSDPSHVISPVEIEIQPDTYNKEPIRILAQEIKEVRDFRVSDIIPNGSMGISKIWVCMRLIQVGTVNIKACSDLGIVGDLITLSSYHFVASIQQSKTTPLNMDKKRGARVSENNERGNQKVDAVDVSVAKDRVDDLLLVSMTKRIVRTLSNVKHMPNLKKNLVSLGTLDSNGYKIVIESNVLKVSCGALVLMRGQKVGSLYSLQGVRVSGSIAIMEEGMKTSPQSIDSTNPLNYSNAVRTSDSSKWLVSMEKEMESFNKNEKWKLVKPPIEKKTIGYKWVFKKKEVVKDTSIWTLLALVASINLELKQLDVKTAFLPEDLDEDIYIQRPERFRIEGKGDHVCLLQKSLYDLKQSPR</sequence>
<evidence type="ECO:0000313" key="3">
    <source>
        <dbReference type="Proteomes" id="UP000325315"/>
    </source>
</evidence>
<dbReference type="InterPro" id="IPR036397">
    <property type="entry name" value="RNaseH_sf"/>
</dbReference>
<dbReference type="OrthoDB" id="1000646at2759"/>
<comment type="caution">
    <text evidence="2">The sequence shown here is derived from an EMBL/GenBank/DDBJ whole genome shotgun (WGS) entry which is preliminary data.</text>
</comment>
<dbReference type="PANTHER" id="PTHR45835:SF99">
    <property type="entry name" value="CHROMO DOMAIN-CONTAINING PROTEIN-RELATED"/>
    <property type="match status" value="1"/>
</dbReference>
<dbReference type="GO" id="GO:0003676">
    <property type="term" value="F:nucleic acid binding"/>
    <property type="evidence" value="ECO:0007669"/>
    <property type="project" value="InterPro"/>
</dbReference>
<dbReference type="Pfam" id="PF07727">
    <property type="entry name" value="RVT_2"/>
    <property type="match status" value="1"/>
</dbReference>
<accession>A0A5B6WEX5</accession>
<organism evidence="2 3">
    <name type="scientific">Gossypium australe</name>
    <dbReference type="NCBI Taxonomy" id="47621"/>
    <lineage>
        <taxon>Eukaryota</taxon>
        <taxon>Viridiplantae</taxon>
        <taxon>Streptophyta</taxon>
        <taxon>Embryophyta</taxon>
        <taxon>Tracheophyta</taxon>
        <taxon>Spermatophyta</taxon>
        <taxon>Magnoliopsida</taxon>
        <taxon>eudicotyledons</taxon>
        <taxon>Gunneridae</taxon>
        <taxon>Pentapetalae</taxon>
        <taxon>rosids</taxon>
        <taxon>malvids</taxon>
        <taxon>Malvales</taxon>
        <taxon>Malvaceae</taxon>
        <taxon>Malvoideae</taxon>
        <taxon>Gossypium</taxon>
    </lineage>
</organism>
<dbReference type="SUPFAM" id="SSF53098">
    <property type="entry name" value="Ribonuclease H-like"/>
    <property type="match status" value="1"/>
</dbReference>
<gene>
    <name evidence="2" type="ORF">EPI10_020240</name>
</gene>